<dbReference type="AlphaFoldDB" id="A0A7S1AFC6"/>
<proteinExistence type="predicted"/>
<sequence>MAVVDIVADGTGGSPFASLCHPRMKAKTHGLSALIRPFQFCTRSRRVRENLETPFRTQPWKPWPEVSSHHLAELARTRTPSPLSRVSSSSSLFGEEMTGNMSHDSFDVDTDSPGMSRPHVVPRLKTKFPQNEFRPLESERQRWNEYLTMEIFAPDRVDCDAEAELVEVIEFVVALPPEALDHMPCLGYPFRNVLNF</sequence>
<gene>
    <name evidence="1" type="ORF">NSCI0253_LOCUS26610</name>
</gene>
<protein>
    <submittedName>
        <fullName evidence="1">Uncharacterized protein</fullName>
    </submittedName>
</protein>
<evidence type="ECO:0000313" key="1">
    <source>
        <dbReference type="EMBL" id="CAD8852260.1"/>
    </source>
</evidence>
<reference evidence="1" key="1">
    <citation type="submission" date="2021-01" db="EMBL/GenBank/DDBJ databases">
        <authorList>
            <person name="Corre E."/>
            <person name="Pelletier E."/>
            <person name="Niang G."/>
            <person name="Scheremetjew M."/>
            <person name="Finn R."/>
            <person name="Kale V."/>
            <person name="Holt S."/>
            <person name="Cochrane G."/>
            <person name="Meng A."/>
            <person name="Brown T."/>
            <person name="Cohen L."/>
        </authorList>
    </citation>
    <scope>NUCLEOTIDE SEQUENCE</scope>
</reference>
<name>A0A7S1AFC6_NOCSC</name>
<dbReference type="EMBL" id="HBFQ01037680">
    <property type="protein sequence ID" value="CAD8852260.1"/>
    <property type="molecule type" value="Transcribed_RNA"/>
</dbReference>
<organism evidence="1">
    <name type="scientific">Noctiluca scintillans</name>
    <name type="common">Sea sparkle</name>
    <name type="synonym">Red tide dinoflagellate</name>
    <dbReference type="NCBI Taxonomy" id="2966"/>
    <lineage>
        <taxon>Eukaryota</taxon>
        <taxon>Sar</taxon>
        <taxon>Alveolata</taxon>
        <taxon>Dinophyceae</taxon>
        <taxon>Noctilucales</taxon>
        <taxon>Noctilucaceae</taxon>
        <taxon>Noctiluca</taxon>
    </lineage>
</organism>
<accession>A0A7S1AFC6</accession>